<gene>
    <name evidence="2" type="ORF">SVA_0805</name>
</gene>
<dbReference type="Pfam" id="PF13091">
    <property type="entry name" value="PLDc_2"/>
    <property type="match status" value="2"/>
</dbReference>
<dbReference type="PANTHER" id="PTHR21248">
    <property type="entry name" value="CARDIOLIPIN SYNTHASE"/>
    <property type="match status" value="1"/>
</dbReference>
<dbReference type="SUPFAM" id="SSF56024">
    <property type="entry name" value="Phospholipase D/nuclease"/>
    <property type="match status" value="2"/>
</dbReference>
<keyword evidence="3" id="KW-1185">Reference proteome</keyword>
<evidence type="ECO:0000259" key="1">
    <source>
        <dbReference type="PROSITE" id="PS50035"/>
    </source>
</evidence>
<evidence type="ECO:0000313" key="3">
    <source>
        <dbReference type="Proteomes" id="UP000218899"/>
    </source>
</evidence>
<dbReference type="GO" id="GO:0008808">
    <property type="term" value="F:cardiolipin synthase activity"/>
    <property type="evidence" value="ECO:0007669"/>
    <property type="project" value="TreeGrafter"/>
</dbReference>
<dbReference type="RefSeq" id="WP_096459106.1">
    <property type="nucleotide sequence ID" value="NZ_AP014936.1"/>
</dbReference>
<sequence>MSRKPNSRFLYPWREGNAFELLVDGERFYPRMLEAIERATTYVLLEMYLVESGAVSGRFIDALARAARRGVQVKVLLDAFGGLGLEDADRARLTEAGVAMVIFNPIKAAKRAHNLARDHRKLLLVDGEVAYTGGAGLTDEFDPPRAAEHRWRETMIEIHGPVVADWQRLFARVWGREGRRPLDLPLPSPPVHPDGMYGRVEVSQTSVRQEITRSLLKRIGAAEHRVWISTAYFIPSWRIRRALRRAARRGVDVRVVVPGPCTDHPAVRHAGRRFYGRLLLAGVRILEYQPRFLHSKVALCDQWASIGSSNFDRWNLRWNLEANQAVDDPRFAAAVARMLEGDFAAAREWGYRDWSRRPLLARLREYLWGKVDLWLNTLDRKRAPRDG</sequence>
<dbReference type="GO" id="GO:0032049">
    <property type="term" value="P:cardiolipin biosynthetic process"/>
    <property type="evidence" value="ECO:0007669"/>
    <property type="project" value="UniProtKB-ARBA"/>
</dbReference>
<dbReference type="InterPro" id="IPR025202">
    <property type="entry name" value="PLD-like_dom"/>
</dbReference>
<dbReference type="CDD" id="cd09110">
    <property type="entry name" value="PLDc_CLS_1"/>
    <property type="match status" value="1"/>
</dbReference>
<proteinExistence type="predicted"/>
<dbReference type="EMBL" id="AP014936">
    <property type="protein sequence ID" value="BAU47384.1"/>
    <property type="molecule type" value="Genomic_DNA"/>
</dbReference>
<dbReference type="Gene3D" id="3.30.870.10">
    <property type="entry name" value="Endonuclease Chain A"/>
    <property type="match status" value="2"/>
</dbReference>
<dbReference type="AlphaFoldDB" id="A0A1B4V7P8"/>
<dbReference type="InterPro" id="IPR001736">
    <property type="entry name" value="PLipase_D/transphosphatidylase"/>
</dbReference>
<name>A0A1B4V7P8_9GAMM</name>
<evidence type="ECO:0000313" key="2">
    <source>
        <dbReference type="EMBL" id="BAU47384.1"/>
    </source>
</evidence>
<organism evidence="2 3">
    <name type="scientific">Sulfurifustis variabilis</name>
    <dbReference type="NCBI Taxonomy" id="1675686"/>
    <lineage>
        <taxon>Bacteria</taxon>
        <taxon>Pseudomonadati</taxon>
        <taxon>Pseudomonadota</taxon>
        <taxon>Gammaproteobacteria</taxon>
        <taxon>Acidiferrobacterales</taxon>
        <taxon>Acidiferrobacteraceae</taxon>
        <taxon>Sulfurifustis</taxon>
    </lineage>
</organism>
<dbReference type="SMART" id="SM00155">
    <property type="entry name" value="PLDc"/>
    <property type="match status" value="2"/>
</dbReference>
<reference evidence="2 3" key="1">
    <citation type="submission" date="2015-08" db="EMBL/GenBank/DDBJ databases">
        <title>Complete genome sequence of Sulfurifustis variabilis.</title>
        <authorList>
            <person name="Miura A."/>
            <person name="Kojima H."/>
            <person name="Fukui M."/>
        </authorList>
    </citation>
    <scope>NUCLEOTIDE SEQUENCE [LARGE SCALE GENOMIC DNA]</scope>
    <source>
        <strain evidence="3">skN76</strain>
    </source>
</reference>
<dbReference type="KEGG" id="sva:SVA_0805"/>
<accession>A0A1B4V7P8</accession>
<dbReference type="OrthoDB" id="9762009at2"/>
<dbReference type="GO" id="GO:0016020">
    <property type="term" value="C:membrane"/>
    <property type="evidence" value="ECO:0007669"/>
    <property type="project" value="TreeGrafter"/>
</dbReference>
<protein>
    <submittedName>
        <fullName evidence="2">Phospholipase</fullName>
    </submittedName>
</protein>
<dbReference type="PROSITE" id="PS50035">
    <property type="entry name" value="PLD"/>
    <property type="match status" value="1"/>
</dbReference>
<feature type="domain" description="PLD phosphodiesterase" evidence="1">
    <location>
        <begin position="114"/>
        <end position="141"/>
    </location>
</feature>
<dbReference type="PANTHER" id="PTHR21248:SF23">
    <property type="entry name" value="CARDIOLIPIN SYNTHASE B"/>
    <property type="match status" value="1"/>
</dbReference>
<dbReference type="Proteomes" id="UP000218899">
    <property type="component" value="Chromosome"/>
</dbReference>